<dbReference type="Proteomes" id="UP001558652">
    <property type="component" value="Unassembled WGS sequence"/>
</dbReference>
<organism evidence="3 4">
    <name type="scientific">Ranatra chinensis</name>
    <dbReference type="NCBI Taxonomy" id="642074"/>
    <lineage>
        <taxon>Eukaryota</taxon>
        <taxon>Metazoa</taxon>
        <taxon>Ecdysozoa</taxon>
        <taxon>Arthropoda</taxon>
        <taxon>Hexapoda</taxon>
        <taxon>Insecta</taxon>
        <taxon>Pterygota</taxon>
        <taxon>Neoptera</taxon>
        <taxon>Paraneoptera</taxon>
        <taxon>Hemiptera</taxon>
        <taxon>Heteroptera</taxon>
        <taxon>Panheteroptera</taxon>
        <taxon>Nepomorpha</taxon>
        <taxon>Nepidae</taxon>
        <taxon>Ranatrinae</taxon>
        <taxon>Ranatra</taxon>
    </lineage>
</organism>
<dbReference type="EMBL" id="JBFDAA010000003">
    <property type="protein sequence ID" value="KAL1138507.1"/>
    <property type="molecule type" value="Genomic_DNA"/>
</dbReference>
<feature type="chain" id="PRO_5044818143" evidence="2">
    <location>
        <begin position="38"/>
        <end position="164"/>
    </location>
</feature>
<name>A0ABD0Z206_9HEMI</name>
<dbReference type="Gene3D" id="1.10.238.20">
    <property type="entry name" value="Pheromone/general odorant binding protein domain"/>
    <property type="match status" value="1"/>
</dbReference>
<comment type="caution">
    <text evidence="3">The sequence shown here is derived from an EMBL/GenBank/DDBJ whole genome shotgun (WGS) entry which is preliminary data.</text>
</comment>
<dbReference type="InterPro" id="IPR036728">
    <property type="entry name" value="PBP_GOBP_sf"/>
</dbReference>
<dbReference type="PANTHER" id="PTHR11857">
    <property type="entry name" value="ODORANT BINDING PROTEIN-RELATED"/>
    <property type="match status" value="1"/>
</dbReference>
<protein>
    <submittedName>
        <fullName evidence="3">Uncharacterized protein</fullName>
    </submittedName>
</protein>
<feature type="signal peptide" evidence="2">
    <location>
        <begin position="1"/>
        <end position="37"/>
    </location>
</feature>
<dbReference type="SUPFAM" id="SSF47565">
    <property type="entry name" value="Insect pheromone/odorant-binding proteins"/>
    <property type="match status" value="1"/>
</dbReference>
<keyword evidence="4" id="KW-1185">Reference proteome</keyword>
<evidence type="ECO:0000313" key="4">
    <source>
        <dbReference type="Proteomes" id="UP001558652"/>
    </source>
</evidence>
<evidence type="ECO:0000313" key="3">
    <source>
        <dbReference type="EMBL" id="KAL1138507.1"/>
    </source>
</evidence>
<dbReference type="SMART" id="SM00708">
    <property type="entry name" value="PhBP"/>
    <property type="match status" value="1"/>
</dbReference>
<accession>A0ABD0Z206</accession>
<gene>
    <name evidence="3" type="ORF">AAG570_008570</name>
</gene>
<dbReference type="CDD" id="cd23992">
    <property type="entry name" value="PBP_GOBP"/>
    <property type="match status" value="1"/>
</dbReference>
<dbReference type="Pfam" id="PF01395">
    <property type="entry name" value="PBP_GOBP"/>
    <property type="match status" value="1"/>
</dbReference>
<dbReference type="InterPro" id="IPR006170">
    <property type="entry name" value="PBP/GOBP"/>
</dbReference>
<evidence type="ECO:0000256" key="1">
    <source>
        <dbReference type="ARBA" id="ARBA00022729"/>
    </source>
</evidence>
<proteinExistence type="predicted"/>
<evidence type="ECO:0000256" key="2">
    <source>
        <dbReference type="SAM" id="SignalP"/>
    </source>
</evidence>
<sequence>MCLKGRRAQTWLETPAIKLDMKHCLVVLLALCAISSAEVNPEYKKRFLNVLATCNKVAKLEKGVMLKIVMEEILPAGENEKCFAACVMKKLGMIVDGQFDLKETLKQNREKFSGDDIIKADEAIKKCAVSAPKNLNDECELASKIMKCKRDERRAVNLQPPRYD</sequence>
<dbReference type="AlphaFoldDB" id="A0ABD0Z206"/>
<reference evidence="3 4" key="1">
    <citation type="submission" date="2024-07" db="EMBL/GenBank/DDBJ databases">
        <title>Chromosome-level genome assembly of the water stick insect Ranatra chinensis (Heteroptera: Nepidae).</title>
        <authorList>
            <person name="Liu X."/>
        </authorList>
    </citation>
    <scope>NUCLEOTIDE SEQUENCE [LARGE SCALE GENOMIC DNA]</scope>
    <source>
        <strain evidence="3">Cailab_2021Rc</strain>
        <tissue evidence="3">Muscle</tissue>
    </source>
</reference>
<keyword evidence="1 2" id="KW-0732">Signal</keyword>